<dbReference type="RefSeq" id="WP_104078383.1">
    <property type="nucleotide sequence ID" value="NZ_CP062179.1"/>
</dbReference>
<evidence type="ECO:0000313" key="3">
    <source>
        <dbReference type="Proteomes" id="UP000243096"/>
    </source>
</evidence>
<keyword evidence="3" id="KW-1185">Reference proteome</keyword>
<reference evidence="2 3" key="1">
    <citation type="submission" date="2018-01" db="EMBL/GenBank/DDBJ databases">
        <title>Genomic Encyclopedia of Type Strains, Phase III (KMG-III): the genomes of soil and plant-associated and newly described type strains.</title>
        <authorList>
            <person name="Whitman W."/>
        </authorList>
    </citation>
    <scope>NUCLEOTIDE SEQUENCE [LARGE SCALE GENOMIC DNA]</scope>
    <source>
        <strain evidence="2 3">HKI456</strain>
    </source>
</reference>
<dbReference type="EMBL" id="PRDW01000018">
    <property type="protein sequence ID" value="PPB81902.1"/>
    <property type="molecule type" value="Genomic_DNA"/>
</dbReference>
<proteinExistence type="predicted"/>
<name>A0A2P5K765_9BURK</name>
<dbReference type="AlphaFoldDB" id="A0A2P5K765"/>
<dbReference type="OrthoDB" id="6460704at2"/>
<accession>A0A2P5K765</accession>
<gene>
    <name evidence="2" type="ORF">B0O95_11818</name>
</gene>
<comment type="caution">
    <text evidence="2">The sequence shown here is derived from an EMBL/GenBank/DDBJ whole genome shotgun (WGS) entry which is preliminary data.</text>
</comment>
<evidence type="ECO:0000313" key="2">
    <source>
        <dbReference type="EMBL" id="PPB81902.1"/>
    </source>
</evidence>
<organism evidence="2 3">
    <name type="scientific">Mycetohabitans endofungorum</name>
    <dbReference type="NCBI Taxonomy" id="417203"/>
    <lineage>
        <taxon>Bacteria</taxon>
        <taxon>Pseudomonadati</taxon>
        <taxon>Pseudomonadota</taxon>
        <taxon>Betaproteobacteria</taxon>
        <taxon>Burkholderiales</taxon>
        <taxon>Burkholderiaceae</taxon>
        <taxon>Mycetohabitans</taxon>
    </lineage>
</organism>
<feature type="region of interest" description="Disordered" evidence="1">
    <location>
        <begin position="1"/>
        <end position="20"/>
    </location>
</feature>
<evidence type="ECO:0000256" key="1">
    <source>
        <dbReference type="SAM" id="MobiDB-lite"/>
    </source>
</evidence>
<protein>
    <submittedName>
        <fullName evidence="2">Uncharacterized protein</fullName>
    </submittedName>
</protein>
<sequence>MPHLSDHHTRHTSVVPQPSQPLETLAKHFSAGHIPSQQDFHDVIDMAAATYTLIDSGRGPGDGLELDDHNTLRVQAGEGVRVSENGVSLAVEPNGALQFNEARQLTLDRHKVLSVEAVKALPEADRAAIWQELKSATPPANGGVRASAASLAPLSRRTAIASTTARKLPQSEQALNVLQSHFASGHIPTEDDFHDLITLASASYLLAGSDYGVGAGLMLDETGRLAVHANPEAGIHAEEYGVRLALEQNGGLQWSTAQQLQLDVPRTVSRAAFESLSNDVRYATYQLLENAAFGERFNQEQSWAIQVGNGKYPYHGAVAAISANGCTIAYAMQKADETVVRVCRRAHAHARWPDATEDADIPVQRVADDKELNIAVSETGRMVALSSVRSKLCLVYGIDDNLKSTPMGEIEDAEALTVIDVSESYNELIAFSKNEENINEPAGTVDIIVHYFLYQSNDRTWLKGDSSLISIDSESDVKIKSSGSMILLSLFSFQFGKLFDIYDNHNWVKISSIAGGDYATLSSNGSKAIVGKHEKDGSTHVDIYVHDVREYRWTDTLVGPSLMQRDGEVKVCANDRGDIAIGLDTDDSQEVWVYYNSTAGWSQAHRLTADTPASRYGTQVEMSADVSTLVVMAADRVYVYSRGINEAER</sequence>
<dbReference type="Proteomes" id="UP000243096">
    <property type="component" value="Unassembled WGS sequence"/>
</dbReference>